<keyword evidence="4" id="KW-1185">Reference proteome</keyword>
<feature type="domain" description="ZSWIM8 TPR repeats" evidence="2">
    <location>
        <begin position="89"/>
        <end position="295"/>
    </location>
</feature>
<dbReference type="PANTHER" id="PTHR22619:SF1">
    <property type="entry name" value="ZINC FINGER SWIM DOMAIN-CONTAINING PROTEIN 8"/>
    <property type="match status" value="1"/>
</dbReference>
<feature type="region of interest" description="Disordered" evidence="1">
    <location>
        <begin position="809"/>
        <end position="846"/>
    </location>
</feature>
<dbReference type="OMA" id="GHTHEAC"/>
<feature type="compositionally biased region" description="Polar residues" evidence="1">
    <location>
        <begin position="377"/>
        <end position="386"/>
    </location>
</feature>
<dbReference type="PhylomeDB" id="T1J7Q0"/>
<evidence type="ECO:0000313" key="3">
    <source>
        <dbReference type="EnsemblMetazoa" id="SMAR009705-PA"/>
    </source>
</evidence>
<dbReference type="EMBL" id="JH431938">
    <property type="status" value="NOT_ANNOTATED_CDS"/>
    <property type="molecule type" value="Genomic_DNA"/>
</dbReference>
<dbReference type="STRING" id="126957.T1J7Q0"/>
<name>T1J7Q0_STRMM</name>
<dbReference type="Proteomes" id="UP000014500">
    <property type="component" value="Unassembled WGS sequence"/>
</dbReference>
<sequence length="877" mass="95548">MEYNYSTKKVVKATQVCLRAPVSESLSRLHRDQLQKFAQYLISELPQQILPTAQRLLDELLSCQQTAINTVCGAPDPTAGASASEQTTWCLDEATLHENIRKILIKFCVPSPIVFSDVNYLSSTAPPAAAEWSSLLRPLRGREPEGMWNLLSIVREMLRRSDRNAVPLLEILTEECLACEQILIWWFYTKVSLHNSSSGHGGRNNVNSNSHPSKHACSSLCDEIVVLWRLAALNPVLSPQERQVLATQLKEWHVKTIEKVVCKTRGGGVGNGGNSVRKSDIEVFPGFKPAIEACLIDWSDYPIPGIAYSDKSPNKFTYLYKTFRGQENVCREVTASSVVINCELVSTATKRCRTNTNVGARELRIVLTGGVSLPVANESNRSSVSSEGFCENDNEGLETTNNSRDSDSVEDGESSGGKEKKTSPVTSTPAKNAEKLSPDDVDSDWSSAPESACKRPSGRGAAGDRREPAVAKFENSESQQSSDDYQVYPASAKNKCGNQERSKEKKQDENSIFAGIKKMDDPLEILFSRAEALHAHGHTHEACKLGVKLAEELLANPPNLMLDLPPPPAKGKRKKVTDTPLVLFGQSKVNPASHQISCLASATLAKAAFLCTVLAENVEHYYLAFKVGIFGLELARPPASTKALEVKLANQESDLVTLLKRIPLGAAELRVIREYAEQLRNGTLRARGEALLPLILASFIFDALCLLGNSSKSGNNSRPPSDETLGFEAAVAALGLKANVSEAEHALLCEGTRRQRGELALTLLVHYKDDQEKLAKIMDKLLDKEIHQMYKAPSLSSYYITSKPAPAAPLRNLTPQNAKPDTEAGVAVESTPETSAPATSSVDPPVTPSETVAANANNTVCLVVEHEPRKRLAIPIG</sequence>
<dbReference type="EnsemblMetazoa" id="SMAR009705-RA">
    <property type="protein sequence ID" value="SMAR009705-PA"/>
    <property type="gene ID" value="SMAR009705"/>
</dbReference>
<evidence type="ECO:0000256" key="1">
    <source>
        <dbReference type="SAM" id="MobiDB-lite"/>
    </source>
</evidence>
<evidence type="ECO:0000313" key="4">
    <source>
        <dbReference type="Proteomes" id="UP000014500"/>
    </source>
</evidence>
<protein>
    <recommendedName>
        <fullName evidence="2">ZSWIM8 TPR repeats domain-containing protein</fullName>
    </recommendedName>
</protein>
<dbReference type="HOGENOM" id="CLU_327988_0_0_1"/>
<dbReference type="GO" id="GO:0031462">
    <property type="term" value="C:Cul2-RING ubiquitin ligase complex"/>
    <property type="evidence" value="ECO:0007669"/>
    <property type="project" value="TreeGrafter"/>
</dbReference>
<feature type="region of interest" description="Disordered" evidence="1">
    <location>
        <begin position="376"/>
        <end position="487"/>
    </location>
</feature>
<dbReference type="InterPro" id="IPR057945">
    <property type="entry name" value="TPR_ZSWIM8"/>
</dbReference>
<evidence type="ECO:0000259" key="2">
    <source>
        <dbReference type="Pfam" id="PF25572"/>
    </source>
</evidence>
<organism evidence="3 4">
    <name type="scientific">Strigamia maritima</name>
    <name type="common">European centipede</name>
    <name type="synonym">Geophilus maritimus</name>
    <dbReference type="NCBI Taxonomy" id="126957"/>
    <lineage>
        <taxon>Eukaryota</taxon>
        <taxon>Metazoa</taxon>
        <taxon>Ecdysozoa</taxon>
        <taxon>Arthropoda</taxon>
        <taxon>Myriapoda</taxon>
        <taxon>Chilopoda</taxon>
        <taxon>Pleurostigmophora</taxon>
        <taxon>Geophilomorpha</taxon>
        <taxon>Linotaeniidae</taxon>
        <taxon>Strigamia</taxon>
    </lineage>
</organism>
<feature type="compositionally biased region" description="Low complexity" evidence="1">
    <location>
        <begin position="829"/>
        <end position="841"/>
    </location>
</feature>
<dbReference type="Pfam" id="PF25572">
    <property type="entry name" value="TPR_ZSWIM8"/>
    <property type="match status" value="1"/>
</dbReference>
<dbReference type="PANTHER" id="PTHR22619">
    <property type="entry name" value="ZINC FINGER SWIM DOMAIN CONTAINING PROTEIN 4, 5, 6"/>
    <property type="match status" value="1"/>
</dbReference>
<dbReference type="AlphaFoldDB" id="T1J7Q0"/>
<dbReference type="eggNOG" id="KOG3615">
    <property type="taxonomic scope" value="Eukaryota"/>
</dbReference>
<proteinExistence type="predicted"/>
<reference evidence="3" key="2">
    <citation type="submission" date="2015-02" db="UniProtKB">
        <authorList>
            <consortium name="EnsemblMetazoa"/>
        </authorList>
    </citation>
    <scope>IDENTIFICATION</scope>
</reference>
<reference evidence="4" key="1">
    <citation type="submission" date="2011-05" db="EMBL/GenBank/DDBJ databases">
        <authorList>
            <person name="Richards S.R."/>
            <person name="Qu J."/>
            <person name="Jiang H."/>
            <person name="Jhangiani S.N."/>
            <person name="Agravi P."/>
            <person name="Goodspeed R."/>
            <person name="Gross S."/>
            <person name="Mandapat C."/>
            <person name="Jackson L."/>
            <person name="Mathew T."/>
            <person name="Pu L."/>
            <person name="Thornton R."/>
            <person name="Saada N."/>
            <person name="Wilczek-Boney K.B."/>
            <person name="Lee S."/>
            <person name="Kovar C."/>
            <person name="Wu Y."/>
            <person name="Scherer S.E."/>
            <person name="Worley K.C."/>
            <person name="Muzny D.M."/>
            <person name="Gibbs R."/>
        </authorList>
    </citation>
    <scope>NUCLEOTIDE SEQUENCE</scope>
    <source>
        <strain evidence="4">Brora</strain>
    </source>
</reference>
<accession>T1J7Q0</accession>